<sequence length="470" mass="54694">MKQFFIVAIVLTCQNLWGQIDAPILTYEQFLQQVYEHHPISKQINIQRDQAKQYLKKARGGFDPKLGTKWDYKNFGKKNYYNILNTYLKVPVWSDISIEAGYNYTQGYYLNPENTLPQDGQAFLGLKIPLLKGLWTSERRTALQQAKLMVGASEVQIQTALNDLLYAAGKKYWEWGKSYNELLIIQQSLTTAEEQFNAVQKAFRQGDKPAIDTLKAFIRIQDRTILLNNKQVEVQNAARLVAAYLWDENQEPLMLKEGTYPITLQQLATQPFDQEVLTASLDQIEQHPDLAWYDFKLENLELERKLKINNLMPKLDVKYNFLSTNHVDFFATSAATPIQNYKLGVQFSMPIFVRKERADLALTQLKLKQVNFQQAAKQRDLKTKIENYFNEVQNASNQTDNMEQMVDNYKILLDAEKIKFDIGESSVFMMNIRENQLLDAQLKLIKQQIMYLKSRTAFFWIIANLQSVEQ</sequence>
<keyword evidence="10" id="KW-1185">Reference proteome</keyword>
<evidence type="ECO:0000256" key="8">
    <source>
        <dbReference type="SAM" id="Coils"/>
    </source>
</evidence>
<dbReference type="InterPro" id="IPR051906">
    <property type="entry name" value="TolC-like"/>
</dbReference>
<keyword evidence="8" id="KW-0175">Coiled coil</keyword>
<evidence type="ECO:0000256" key="7">
    <source>
        <dbReference type="ARBA" id="ARBA00023237"/>
    </source>
</evidence>
<keyword evidence="5" id="KW-0812">Transmembrane</keyword>
<evidence type="ECO:0000256" key="5">
    <source>
        <dbReference type="ARBA" id="ARBA00022692"/>
    </source>
</evidence>
<dbReference type="Pfam" id="PF02321">
    <property type="entry name" value="OEP"/>
    <property type="match status" value="2"/>
</dbReference>
<keyword evidence="4" id="KW-1134">Transmembrane beta strand</keyword>
<dbReference type="PANTHER" id="PTHR30026">
    <property type="entry name" value="OUTER MEMBRANE PROTEIN TOLC"/>
    <property type="match status" value="1"/>
</dbReference>
<keyword evidence="6" id="KW-0472">Membrane</keyword>
<feature type="coiled-coil region" evidence="8">
    <location>
        <begin position="378"/>
        <end position="412"/>
    </location>
</feature>
<evidence type="ECO:0000256" key="2">
    <source>
        <dbReference type="ARBA" id="ARBA00007613"/>
    </source>
</evidence>
<dbReference type="Gene3D" id="1.20.1600.10">
    <property type="entry name" value="Outer membrane efflux proteins (OEP)"/>
    <property type="match status" value="1"/>
</dbReference>
<gene>
    <name evidence="9" type="ORF">AsAng_0058950</name>
</gene>
<dbReference type="KEGG" id="aup:AsAng_0058950"/>
<protein>
    <submittedName>
        <fullName evidence="9">TolC family protein</fullName>
    </submittedName>
</protein>
<dbReference type="GO" id="GO:0009279">
    <property type="term" value="C:cell outer membrane"/>
    <property type="evidence" value="ECO:0007669"/>
    <property type="project" value="UniProtKB-SubCell"/>
</dbReference>
<proteinExistence type="inferred from homology"/>
<name>A0A916DW56_9BACT</name>
<dbReference type="Proteomes" id="UP001060919">
    <property type="component" value="Chromosome"/>
</dbReference>
<dbReference type="SUPFAM" id="SSF56954">
    <property type="entry name" value="Outer membrane efflux proteins (OEP)"/>
    <property type="match status" value="1"/>
</dbReference>
<dbReference type="GO" id="GO:0015288">
    <property type="term" value="F:porin activity"/>
    <property type="evidence" value="ECO:0007669"/>
    <property type="project" value="TreeGrafter"/>
</dbReference>
<evidence type="ECO:0000313" key="9">
    <source>
        <dbReference type="EMBL" id="BDS15111.1"/>
    </source>
</evidence>
<dbReference type="EMBL" id="AP026867">
    <property type="protein sequence ID" value="BDS15111.1"/>
    <property type="molecule type" value="Genomic_DNA"/>
</dbReference>
<evidence type="ECO:0000256" key="4">
    <source>
        <dbReference type="ARBA" id="ARBA00022452"/>
    </source>
</evidence>
<comment type="similarity">
    <text evidence="2">Belongs to the outer membrane factor (OMF) (TC 1.B.17) family.</text>
</comment>
<evidence type="ECO:0000256" key="1">
    <source>
        <dbReference type="ARBA" id="ARBA00004442"/>
    </source>
</evidence>
<dbReference type="RefSeq" id="WP_264790293.1">
    <property type="nucleotide sequence ID" value="NZ_AP026867.1"/>
</dbReference>
<dbReference type="PANTHER" id="PTHR30026:SF20">
    <property type="entry name" value="OUTER MEMBRANE PROTEIN TOLC"/>
    <property type="match status" value="1"/>
</dbReference>
<evidence type="ECO:0000256" key="6">
    <source>
        <dbReference type="ARBA" id="ARBA00023136"/>
    </source>
</evidence>
<evidence type="ECO:0000313" key="10">
    <source>
        <dbReference type="Proteomes" id="UP001060919"/>
    </source>
</evidence>
<evidence type="ECO:0000256" key="3">
    <source>
        <dbReference type="ARBA" id="ARBA00022448"/>
    </source>
</evidence>
<dbReference type="GO" id="GO:0015562">
    <property type="term" value="F:efflux transmembrane transporter activity"/>
    <property type="evidence" value="ECO:0007669"/>
    <property type="project" value="InterPro"/>
</dbReference>
<accession>A0A916DW56</accession>
<reference evidence="9" key="1">
    <citation type="submission" date="2022-09" db="EMBL/GenBank/DDBJ databases">
        <title>Aureispira anguillicida sp. nov., isolated from Leptocephalus of Japanese eel Anguilla japonica.</title>
        <authorList>
            <person name="Yuasa K."/>
            <person name="Mekata T."/>
            <person name="Ikunari K."/>
        </authorList>
    </citation>
    <scope>NUCLEOTIDE SEQUENCE</scope>
    <source>
        <strain evidence="9">EL160426</strain>
    </source>
</reference>
<dbReference type="AlphaFoldDB" id="A0A916DW56"/>
<organism evidence="9 10">
    <name type="scientific">Aureispira anguillae</name>
    <dbReference type="NCBI Taxonomy" id="2864201"/>
    <lineage>
        <taxon>Bacteria</taxon>
        <taxon>Pseudomonadati</taxon>
        <taxon>Bacteroidota</taxon>
        <taxon>Saprospiria</taxon>
        <taxon>Saprospirales</taxon>
        <taxon>Saprospiraceae</taxon>
        <taxon>Aureispira</taxon>
    </lineage>
</organism>
<dbReference type="GO" id="GO:1990281">
    <property type="term" value="C:efflux pump complex"/>
    <property type="evidence" value="ECO:0007669"/>
    <property type="project" value="TreeGrafter"/>
</dbReference>
<keyword evidence="3" id="KW-0813">Transport</keyword>
<keyword evidence="7" id="KW-0998">Cell outer membrane</keyword>
<comment type="subcellular location">
    <subcellularLocation>
        <location evidence="1">Cell outer membrane</location>
    </subcellularLocation>
</comment>
<dbReference type="InterPro" id="IPR003423">
    <property type="entry name" value="OMP_efflux"/>
</dbReference>